<evidence type="ECO:0000256" key="1">
    <source>
        <dbReference type="ARBA" id="ARBA00013267"/>
    </source>
</evidence>
<keyword evidence="5" id="KW-0067">ATP-binding</keyword>
<dbReference type="SUPFAM" id="SSF52402">
    <property type="entry name" value="Adenine nucleotide alpha hydrolases-like"/>
    <property type="match status" value="1"/>
</dbReference>
<evidence type="ECO:0000313" key="11">
    <source>
        <dbReference type="Proteomes" id="UP000447873"/>
    </source>
</evidence>
<dbReference type="InterPro" id="IPR012094">
    <property type="entry name" value="tRNA_Ile_lys_synt"/>
</dbReference>
<dbReference type="GO" id="GO:0032267">
    <property type="term" value="F:tRNA(Ile)-lysidine synthase activity"/>
    <property type="evidence" value="ECO:0007669"/>
    <property type="project" value="UniProtKB-EC"/>
</dbReference>
<dbReference type="Gene3D" id="3.40.50.620">
    <property type="entry name" value="HUPs"/>
    <property type="match status" value="1"/>
</dbReference>
<evidence type="ECO:0000259" key="8">
    <source>
        <dbReference type="Pfam" id="PF01171"/>
    </source>
</evidence>
<proteinExistence type="inferred from homology"/>
<dbReference type="Pfam" id="PF01171">
    <property type="entry name" value="ATP_bind_3"/>
    <property type="match status" value="1"/>
</dbReference>
<dbReference type="InterPro" id="IPR012795">
    <property type="entry name" value="tRNA_Ile_lys_synt_N"/>
</dbReference>
<evidence type="ECO:0000256" key="4">
    <source>
        <dbReference type="ARBA" id="ARBA00022741"/>
    </source>
</evidence>
<dbReference type="EMBL" id="WNWS01000089">
    <property type="protein sequence ID" value="KAE9981457.1"/>
    <property type="molecule type" value="Genomic_DNA"/>
</dbReference>
<keyword evidence="2" id="KW-0436">Ligase</keyword>
<feature type="region of interest" description="Disordered" evidence="7">
    <location>
        <begin position="320"/>
        <end position="341"/>
    </location>
</feature>
<dbReference type="AlphaFoldDB" id="A0A8H3V5M5"/>
<dbReference type="InterPro" id="IPR011063">
    <property type="entry name" value="TilS/TtcA_N"/>
</dbReference>
<evidence type="ECO:0000256" key="6">
    <source>
        <dbReference type="ARBA" id="ARBA00048539"/>
    </source>
</evidence>
<evidence type="ECO:0000256" key="7">
    <source>
        <dbReference type="SAM" id="MobiDB-lite"/>
    </source>
</evidence>
<evidence type="ECO:0000313" key="9">
    <source>
        <dbReference type="EMBL" id="KAE9981457.1"/>
    </source>
</evidence>
<dbReference type="InterPro" id="IPR014729">
    <property type="entry name" value="Rossmann-like_a/b/a_fold"/>
</dbReference>
<dbReference type="GO" id="GO:0005524">
    <property type="term" value="F:ATP binding"/>
    <property type="evidence" value="ECO:0007669"/>
    <property type="project" value="UniProtKB-KW"/>
</dbReference>
<dbReference type="PANTHER" id="PTHR43033">
    <property type="entry name" value="TRNA(ILE)-LYSIDINE SYNTHASE-RELATED"/>
    <property type="match status" value="1"/>
</dbReference>
<dbReference type="GO" id="GO:0008033">
    <property type="term" value="P:tRNA processing"/>
    <property type="evidence" value="ECO:0007669"/>
    <property type="project" value="UniProtKB-KW"/>
</dbReference>
<dbReference type="EMBL" id="WNWR01000197">
    <property type="protein sequence ID" value="KAE9989242.1"/>
    <property type="molecule type" value="Genomic_DNA"/>
</dbReference>
<gene>
    <name evidence="10" type="ORF">EG327_002944</name>
    <name evidence="9" type="ORF">EG328_011608</name>
</gene>
<comment type="caution">
    <text evidence="9">The sequence shown here is derived from an EMBL/GenBank/DDBJ whole genome shotgun (WGS) entry which is preliminary data.</text>
</comment>
<dbReference type="Proteomes" id="UP000490939">
    <property type="component" value="Unassembled WGS sequence"/>
</dbReference>
<evidence type="ECO:0000313" key="10">
    <source>
        <dbReference type="EMBL" id="KAE9989242.1"/>
    </source>
</evidence>
<keyword evidence="4" id="KW-0547">Nucleotide-binding</keyword>
<name>A0A8H3V5M5_VENIN</name>
<dbReference type="PANTHER" id="PTHR43033:SF1">
    <property type="entry name" value="TRNA(ILE)-LYSIDINE SYNTHASE-RELATED"/>
    <property type="match status" value="1"/>
</dbReference>
<dbReference type="HAMAP" id="MF_01161">
    <property type="entry name" value="tRNA_Ile_lys_synt"/>
    <property type="match status" value="1"/>
</dbReference>
<organism evidence="9 11">
    <name type="scientific">Venturia inaequalis</name>
    <name type="common">Apple scab fungus</name>
    <dbReference type="NCBI Taxonomy" id="5025"/>
    <lineage>
        <taxon>Eukaryota</taxon>
        <taxon>Fungi</taxon>
        <taxon>Dikarya</taxon>
        <taxon>Ascomycota</taxon>
        <taxon>Pezizomycotina</taxon>
        <taxon>Dothideomycetes</taxon>
        <taxon>Pleosporomycetidae</taxon>
        <taxon>Venturiales</taxon>
        <taxon>Venturiaceae</taxon>
        <taxon>Venturia</taxon>
    </lineage>
</organism>
<dbReference type="Proteomes" id="UP000447873">
    <property type="component" value="Unassembled WGS sequence"/>
</dbReference>
<evidence type="ECO:0000313" key="12">
    <source>
        <dbReference type="Proteomes" id="UP000490939"/>
    </source>
</evidence>
<comment type="catalytic activity">
    <reaction evidence="6">
        <text>cytidine(34) in tRNA(Ile2) + L-lysine + ATP = lysidine(34) in tRNA(Ile2) + AMP + diphosphate + H(+)</text>
        <dbReference type="Rhea" id="RHEA:43744"/>
        <dbReference type="Rhea" id="RHEA-COMP:10625"/>
        <dbReference type="Rhea" id="RHEA-COMP:10670"/>
        <dbReference type="ChEBI" id="CHEBI:15378"/>
        <dbReference type="ChEBI" id="CHEBI:30616"/>
        <dbReference type="ChEBI" id="CHEBI:32551"/>
        <dbReference type="ChEBI" id="CHEBI:33019"/>
        <dbReference type="ChEBI" id="CHEBI:82748"/>
        <dbReference type="ChEBI" id="CHEBI:83665"/>
        <dbReference type="ChEBI" id="CHEBI:456215"/>
        <dbReference type="EC" id="6.3.4.19"/>
    </reaction>
</comment>
<feature type="domain" description="tRNA(Ile)-lysidine/2-thiocytidine synthase N-terminal" evidence="8">
    <location>
        <begin position="43"/>
        <end position="258"/>
    </location>
</feature>
<keyword evidence="12" id="KW-1185">Reference proteome</keyword>
<accession>A0A8H3V5M5</accession>
<sequence length="654" mass="73062">MIRTTKRLTRAADSISRDEFLDALAQVCPAAVLSKHNGGLPLALAISGGVDSMALALMCRRYLPSNGTTLHALVVDHGLRTTSHHEARKVKQLLTHQLQIKTQILPIKLHESPMTATNVETFARKMRFQALGRACRDLGSSLLLLGHHYDDQAETLLMRMVDGHTAKLIGIQKIAYIPECHGLHGISGSGSHLTLQPSQLPRDCGVTGLERGGIKLGRPLLGFSKNRLLATCQKLNLPWFEDKTNKDRTLTSRNAVRHVVDKYRLPKALGSKFLIALGKRKRWNLVERERIVNTLFDEMSLTLDLRSGVVTAEFPKLDSASFPQSVPETPKHSSWDARSKQRHDTGYEPVYSAAPSSALIYYMLVKRIASMSYSGVVQTTGRFNDIVGSIYSISSGWTGSFYRPSNLKTKSSPKLHEASGLCFERIEDVDSDDVSMKWKIYRAPPKQSEVNFANAIPVPSRSFQRFAPTPELKCSQEDGFVLWDDRYWIRVHNPAKHDLWVRKLDEDSLASLRTLLSAGHVILRRQSDGEVIDDGRGYLSKLLRETAKGIIRWSLPVIVSYTPMKASTTRADAPLSTPQILAFPTLDMRLESASWPTWVNDLKWEVRYKRIDFGNKKLEDCLVGRDGVDTAGLGSSQAVKVMTRWESPLSGGKL</sequence>
<evidence type="ECO:0000256" key="2">
    <source>
        <dbReference type="ARBA" id="ARBA00022598"/>
    </source>
</evidence>
<dbReference type="CDD" id="cd01992">
    <property type="entry name" value="TilS_N"/>
    <property type="match status" value="1"/>
</dbReference>
<dbReference type="OrthoDB" id="434144at2759"/>
<dbReference type="NCBIfam" id="TIGR02432">
    <property type="entry name" value="lysidine_TilS_N"/>
    <property type="match status" value="1"/>
</dbReference>
<reference evidence="9 11" key="1">
    <citation type="submission" date="2018-12" db="EMBL/GenBank/DDBJ databases">
        <title>Venturia inaequalis Genome Resource.</title>
        <authorList>
            <person name="Lichtner F.J."/>
        </authorList>
    </citation>
    <scope>NUCLEOTIDE SEQUENCE [LARGE SCALE GENOMIC DNA]</scope>
    <source>
        <strain evidence="9 11">120213</strain>
        <strain evidence="10 12">DMI_063113</strain>
    </source>
</reference>
<feature type="compositionally biased region" description="Basic and acidic residues" evidence="7">
    <location>
        <begin position="329"/>
        <end position="341"/>
    </location>
</feature>
<evidence type="ECO:0000256" key="5">
    <source>
        <dbReference type="ARBA" id="ARBA00022840"/>
    </source>
</evidence>
<keyword evidence="3" id="KW-0819">tRNA processing</keyword>
<evidence type="ECO:0000256" key="3">
    <source>
        <dbReference type="ARBA" id="ARBA00022694"/>
    </source>
</evidence>
<protein>
    <recommendedName>
        <fullName evidence="1">tRNA(Ile)-lysidine synthetase</fullName>
        <ecNumber evidence="1">6.3.4.19</ecNumber>
    </recommendedName>
</protein>
<dbReference type="EC" id="6.3.4.19" evidence="1"/>